<dbReference type="EMBL" id="CP026604">
    <property type="protein sequence ID" value="AWB65589.1"/>
    <property type="molecule type" value="Genomic_DNA"/>
</dbReference>
<reference evidence="2 3" key="1">
    <citation type="submission" date="2018-01" db="EMBL/GenBank/DDBJ databases">
        <title>Genome sequence of a Cantenovulum-like bacteria.</title>
        <authorList>
            <person name="Tan W.R."/>
            <person name="Lau N.-S."/>
            <person name="Go F."/>
            <person name="Amirul A.-A.A."/>
        </authorList>
    </citation>
    <scope>NUCLEOTIDE SEQUENCE [LARGE SCALE GENOMIC DNA]</scope>
    <source>
        <strain evidence="2 3">CCB-QB4</strain>
    </source>
</reference>
<dbReference type="SUPFAM" id="SSF63829">
    <property type="entry name" value="Calcium-dependent phosphotriesterase"/>
    <property type="match status" value="1"/>
</dbReference>
<gene>
    <name evidence="2" type="ORF">C2869_03680</name>
</gene>
<dbReference type="KEGG" id="cate:C2869_03680"/>
<dbReference type="GO" id="GO:0043161">
    <property type="term" value="P:proteasome-mediated ubiquitin-dependent protein catabolic process"/>
    <property type="evidence" value="ECO:0007669"/>
    <property type="project" value="TreeGrafter"/>
</dbReference>
<feature type="chain" id="PRO_5015397376" evidence="1">
    <location>
        <begin position="23"/>
        <end position="340"/>
    </location>
</feature>
<dbReference type="Proteomes" id="UP000244441">
    <property type="component" value="Chromosome"/>
</dbReference>
<protein>
    <submittedName>
        <fullName evidence="2">Uncharacterized protein</fullName>
    </submittedName>
</protein>
<accession>A0A2S0VN43</accession>
<name>A0A2S0VN43_9ALTE</name>
<proteinExistence type="predicted"/>
<dbReference type="InterPro" id="IPR050952">
    <property type="entry name" value="TRIM-NHL_E3_ligases"/>
</dbReference>
<dbReference type="RefSeq" id="WP_108601665.1">
    <property type="nucleotide sequence ID" value="NZ_CP026604.1"/>
</dbReference>
<dbReference type="PANTHER" id="PTHR24104:SF25">
    <property type="entry name" value="PROTEIN LIN-41"/>
    <property type="match status" value="1"/>
</dbReference>
<feature type="signal peptide" evidence="1">
    <location>
        <begin position="1"/>
        <end position="22"/>
    </location>
</feature>
<dbReference type="AlphaFoldDB" id="A0A2S0VN43"/>
<keyword evidence="3" id="KW-1185">Reference proteome</keyword>
<evidence type="ECO:0000313" key="3">
    <source>
        <dbReference type="Proteomes" id="UP000244441"/>
    </source>
</evidence>
<evidence type="ECO:0000256" key="1">
    <source>
        <dbReference type="SAM" id="SignalP"/>
    </source>
</evidence>
<dbReference type="GO" id="GO:0000209">
    <property type="term" value="P:protein polyubiquitination"/>
    <property type="evidence" value="ECO:0007669"/>
    <property type="project" value="TreeGrafter"/>
</dbReference>
<keyword evidence="1" id="KW-0732">Signal</keyword>
<dbReference type="InterPro" id="IPR011042">
    <property type="entry name" value="6-blade_b-propeller_TolB-like"/>
</dbReference>
<sequence>MKFITRRLALLLIATLTAPITAFNVAAHDKHHGYSHEKGWLKPAEGQKHIGQSHGEIAVSKNGDIYVSVMGKQGGIQVFSPQGKYLRNLPKAPWDIHALVIKQEGDKEFIYAPTMFSYKILKMDLQGNKVLEIDALKTIPERYHNEITVHKNWTDKRKLRLSGIAVADSGEMYIVDGYGRDFIHQFDGKGNYLTTFAGKGKPWKFSNCHKIAIDPRYTPKRLLCTDRNNDRLVHMQLDGTLIGDYATDLRKPSAVAFYKDKLAVAEIRGRVSILDINGKIVNTIGTNDNAKQIGHDRTAPKDWQDGIFTSPHGIAFDAKGNLLITEYSKWGRVLKFNVKS</sequence>
<dbReference type="GO" id="GO:0008270">
    <property type="term" value="F:zinc ion binding"/>
    <property type="evidence" value="ECO:0007669"/>
    <property type="project" value="UniProtKB-KW"/>
</dbReference>
<dbReference type="GO" id="GO:0061630">
    <property type="term" value="F:ubiquitin protein ligase activity"/>
    <property type="evidence" value="ECO:0007669"/>
    <property type="project" value="TreeGrafter"/>
</dbReference>
<dbReference type="OrthoDB" id="9799230at2"/>
<dbReference type="Gene3D" id="2.120.10.30">
    <property type="entry name" value="TolB, C-terminal domain"/>
    <property type="match status" value="2"/>
</dbReference>
<dbReference type="PANTHER" id="PTHR24104">
    <property type="entry name" value="E3 UBIQUITIN-PROTEIN LIGASE NHLRC1-RELATED"/>
    <property type="match status" value="1"/>
</dbReference>
<organism evidence="2 3">
    <name type="scientific">Saccharobesus litoralis</name>
    <dbReference type="NCBI Taxonomy" id="2172099"/>
    <lineage>
        <taxon>Bacteria</taxon>
        <taxon>Pseudomonadati</taxon>
        <taxon>Pseudomonadota</taxon>
        <taxon>Gammaproteobacteria</taxon>
        <taxon>Alteromonadales</taxon>
        <taxon>Alteromonadaceae</taxon>
        <taxon>Saccharobesus</taxon>
    </lineage>
</organism>
<evidence type="ECO:0000313" key="2">
    <source>
        <dbReference type="EMBL" id="AWB65589.1"/>
    </source>
</evidence>